<dbReference type="AntiFam" id="ANF00133">
    <property type="entry name" value="Shadow ORF (opposite mccA)"/>
</dbReference>
<organism evidence="1">
    <name type="scientific">freshwater metagenome</name>
    <dbReference type="NCBI Taxonomy" id="449393"/>
    <lineage>
        <taxon>unclassified sequences</taxon>
        <taxon>metagenomes</taxon>
        <taxon>ecological metagenomes</taxon>
    </lineage>
</organism>
<proteinExistence type="predicted"/>
<dbReference type="EMBL" id="CAFBOZ010000107">
    <property type="protein sequence ID" value="CAB5004182.1"/>
    <property type="molecule type" value="Genomic_DNA"/>
</dbReference>
<accession>A0A6J7PNJ2</accession>
<gene>
    <name evidence="1" type="ORF">UFOPK3992_00862</name>
</gene>
<sequence>MAVEPDLVLGERQGVPARDTQLLAHDVDAGDEFGHGMLNLHACVDLEKRVVASDGIDHELDSGRAHVVERAAQFHGRPMQLCPHGGVDRQGGSLFDDLLITPLGRAVTLTKMHHVAMRVGEDLHLDMAGTGDEPLDVQPAVAERLQRLVARRGEGGVEVIDLIDQHHAAASTAGGRLEQHRQPD</sequence>
<evidence type="ECO:0000313" key="1">
    <source>
        <dbReference type="EMBL" id="CAB5004182.1"/>
    </source>
</evidence>
<reference evidence="1" key="1">
    <citation type="submission" date="2020-05" db="EMBL/GenBank/DDBJ databases">
        <authorList>
            <person name="Chiriac C."/>
            <person name="Salcher M."/>
            <person name="Ghai R."/>
            <person name="Kavagutti S V."/>
        </authorList>
    </citation>
    <scope>NUCLEOTIDE SEQUENCE</scope>
</reference>
<dbReference type="AlphaFoldDB" id="A0A6J7PNJ2"/>
<protein>
    <submittedName>
        <fullName evidence="1">Unannotated protein</fullName>
    </submittedName>
</protein>
<name>A0A6J7PNJ2_9ZZZZ</name>